<dbReference type="PANTHER" id="PTHR43364:SF4">
    <property type="entry name" value="NAD(P)-LINKED OXIDOREDUCTASE SUPERFAMILY PROTEIN"/>
    <property type="match status" value="1"/>
</dbReference>
<proteinExistence type="predicted"/>
<dbReference type="OrthoDB" id="2310150at2759"/>
<protein>
    <recommendedName>
        <fullName evidence="3">NADP-dependent oxidoreductase domain-containing protein</fullName>
    </recommendedName>
</protein>
<dbReference type="CDD" id="cd19075">
    <property type="entry name" value="AKR_AKR7A1-5"/>
    <property type="match status" value="1"/>
</dbReference>
<evidence type="ECO:0000256" key="1">
    <source>
        <dbReference type="ARBA" id="ARBA00023002"/>
    </source>
</evidence>
<feature type="region of interest" description="Disordered" evidence="2">
    <location>
        <begin position="1"/>
        <end position="23"/>
    </location>
</feature>
<dbReference type="Pfam" id="PF00248">
    <property type="entry name" value="Aldo_ket_red"/>
    <property type="match status" value="1"/>
</dbReference>
<dbReference type="eggNOG" id="ENOG502QU2T">
    <property type="taxonomic scope" value="Eukaryota"/>
</dbReference>
<evidence type="ECO:0000313" key="5">
    <source>
        <dbReference type="Proteomes" id="UP000002630"/>
    </source>
</evidence>
<dbReference type="STRING" id="2880.D7FYC6"/>
<sequence>MVSTGESVEQSAPPAAATPAGGKSASIPAVLGTMSIPEPLDTAAAREALEYFHAAGFDEIDTAILYQGGATETTLGEIGVEKFRVAAKANPWYKTDESHDFFTPTYGLRPDLVKEQLRKSIEVLGVPSVELFYLHAPDRNTPIEGTLQAVHELRSEGLFREWGLSNYTAWETVDIWHICKAKGWQPPAVYQGMYNAVTREVERELLPALKKLGMRFYAYNPLAGGMLSGKHKFEKPPEDGRFSTTSLWGSLYRARYWRKELFDEIETLKAICVKHDTDLVSASFRWMRHHSSLTGESGDTVIICGSSVSQVKGNVDACRDENPLPKDLVDGFDAAWQSAKPHCPSYFK</sequence>
<name>D7FYC6_ECTSI</name>
<dbReference type="InParanoid" id="D7FYC6"/>
<dbReference type="AlphaFoldDB" id="D7FYC6"/>
<dbReference type="OMA" id="NYWHGDL"/>
<evidence type="ECO:0000259" key="3">
    <source>
        <dbReference type="Pfam" id="PF00248"/>
    </source>
</evidence>
<keyword evidence="5" id="KW-1185">Reference proteome</keyword>
<dbReference type="SUPFAM" id="SSF51430">
    <property type="entry name" value="NAD(P)-linked oxidoreductase"/>
    <property type="match status" value="1"/>
</dbReference>
<dbReference type="Proteomes" id="UP000002630">
    <property type="component" value="Linkage Group LG14"/>
</dbReference>
<gene>
    <name evidence="4" type="ORF">Esi_0341_0018</name>
</gene>
<feature type="domain" description="NADP-dependent oxidoreductase" evidence="3">
    <location>
        <begin position="30"/>
        <end position="335"/>
    </location>
</feature>
<organism evidence="4 5">
    <name type="scientific">Ectocarpus siliculosus</name>
    <name type="common">Brown alga</name>
    <name type="synonym">Conferva siliculosa</name>
    <dbReference type="NCBI Taxonomy" id="2880"/>
    <lineage>
        <taxon>Eukaryota</taxon>
        <taxon>Sar</taxon>
        <taxon>Stramenopiles</taxon>
        <taxon>Ochrophyta</taxon>
        <taxon>PX clade</taxon>
        <taxon>Phaeophyceae</taxon>
        <taxon>Ectocarpales</taxon>
        <taxon>Ectocarpaceae</taxon>
        <taxon>Ectocarpus</taxon>
    </lineage>
</organism>
<dbReference type="GO" id="GO:0016491">
    <property type="term" value="F:oxidoreductase activity"/>
    <property type="evidence" value="ECO:0007669"/>
    <property type="project" value="UniProtKB-KW"/>
</dbReference>
<reference evidence="4 5" key="1">
    <citation type="journal article" date="2010" name="Nature">
        <title>The Ectocarpus genome and the independent evolution of multicellularity in brown algae.</title>
        <authorList>
            <person name="Cock J.M."/>
            <person name="Sterck L."/>
            <person name="Rouze P."/>
            <person name="Scornet D."/>
            <person name="Allen A.E."/>
            <person name="Amoutzias G."/>
            <person name="Anthouard V."/>
            <person name="Artiguenave F."/>
            <person name="Aury J.M."/>
            <person name="Badger J.H."/>
            <person name="Beszteri B."/>
            <person name="Billiau K."/>
            <person name="Bonnet E."/>
            <person name="Bothwell J.H."/>
            <person name="Bowler C."/>
            <person name="Boyen C."/>
            <person name="Brownlee C."/>
            <person name="Carrano C.J."/>
            <person name="Charrier B."/>
            <person name="Cho G.Y."/>
            <person name="Coelho S.M."/>
            <person name="Collen J."/>
            <person name="Corre E."/>
            <person name="Da Silva C."/>
            <person name="Delage L."/>
            <person name="Delaroque N."/>
            <person name="Dittami S.M."/>
            <person name="Doulbeau S."/>
            <person name="Elias M."/>
            <person name="Farnham G."/>
            <person name="Gachon C.M."/>
            <person name="Gschloessl B."/>
            <person name="Heesch S."/>
            <person name="Jabbari K."/>
            <person name="Jubin C."/>
            <person name="Kawai H."/>
            <person name="Kimura K."/>
            <person name="Kloareg B."/>
            <person name="Kupper F.C."/>
            <person name="Lang D."/>
            <person name="Le Bail A."/>
            <person name="Leblanc C."/>
            <person name="Lerouge P."/>
            <person name="Lohr M."/>
            <person name="Lopez P.J."/>
            <person name="Martens C."/>
            <person name="Maumus F."/>
            <person name="Michel G."/>
            <person name="Miranda-Saavedra D."/>
            <person name="Morales J."/>
            <person name="Moreau H."/>
            <person name="Motomura T."/>
            <person name="Nagasato C."/>
            <person name="Napoli C.A."/>
            <person name="Nelson D.R."/>
            <person name="Nyvall-Collen P."/>
            <person name="Peters A.F."/>
            <person name="Pommier C."/>
            <person name="Potin P."/>
            <person name="Poulain J."/>
            <person name="Quesneville H."/>
            <person name="Read B."/>
            <person name="Rensing S.A."/>
            <person name="Ritter A."/>
            <person name="Rousvoal S."/>
            <person name="Samanta M."/>
            <person name="Samson G."/>
            <person name="Schroeder D.C."/>
            <person name="Segurens B."/>
            <person name="Strittmatter M."/>
            <person name="Tonon T."/>
            <person name="Tregear J.W."/>
            <person name="Valentin K."/>
            <person name="von Dassow P."/>
            <person name="Yamagishi T."/>
            <person name="Van de Peer Y."/>
            <person name="Wincker P."/>
        </authorList>
    </citation>
    <scope>NUCLEOTIDE SEQUENCE [LARGE SCALE GENOMIC DNA]</scope>
    <source>
        <strain evidence="5">Ec32 / CCAP1310/4</strain>
    </source>
</reference>
<feature type="compositionally biased region" description="Low complexity" evidence="2">
    <location>
        <begin position="11"/>
        <end position="23"/>
    </location>
</feature>
<evidence type="ECO:0000256" key="2">
    <source>
        <dbReference type="SAM" id="MobiDB-lite"/>
    </source>
</evidence>
<accession>D7FYC6</accession>
<dbReference type="EMBL" id="FN648533">
    <property type="protein sequence ID" value="CBJ32468.1"/>
    <property type="molecule type" value="Genomic_DNA"/>
</dbReference>
<dbReference type="InterPro" id="IPR036812">
    <property type="entry name" value="NAD(P)_OxRdtase_dom_sf"/>
</dbReference>
<dbReference type="InterPro" id="IPR050523">
    <property type="entry name" value="AKR_Detox_Biosynth"/>
</dbReference>
<feature type="compositionally biased region" description="Polar residues" evidence="2">
    <location>
        <begin position="1"/>
        <end position="10"/>
    </location>
</feature>
<dbReference type="InterPro" id="IPR023210">
    <property type="entry name" value="NADP_OxRdtase_dom"/>
</dbReference>
<evidence type="ECO:0000313" key="4">
    <source>
        <dbReference type="EMBL" id="CBJ32468.1"/>
    </source>
</evidence>
<dbReference type="Gene3D" id="3.20.20.100">
    <property type="entry name" value="NADP-dependent oxidoreductase domain"/>
    <property type="match status" value="1"/>
</dbReference>
<dbReference type="EMBL" id="FN649739">
    <property type="protein sequence ID" value="CBJ32468.1"/>
    <property type="molecule type" value="Genomic_DNA"/>
</dbReference>
<dbReference type="PANTHER" id="PTHR43364">
    <property type="entry name" value="NADH-SPECIFIC METHYLGLYOXAL REDUCTASE-RELATED"/>
    <property type="match status" value="1"/>
</dbReference>
<keyword evidence="1" id="KW-0560">Oxidoreductase</keyword>